<sequence length="81" mass="8953">MVKVNEELIDKIAELEVQALLTALQDPTLKTDPSILARARSFLKDNKLVTTPETPGVKHIQKAAIIDIPDFSKESDSVIIQ</sequence>
<accession>A0A8S5T8X9</accession>
<reference evidence="1" key="1">
    <citation type="journal article" date="2021" name="Proc. Natl. Acad. Sci. U.S.A.">
        <title>A Catalog of Tens of Thousands of Viruses from Human Metagenomes Reveals Hidden Associations with Chronic Diseases.</title>
        <authorList>
            <person name="Tisza M.J."/>
            <person name="Buck C.B."/>
        </authorList>
    </citation>
    <scope>NUCLEOTIDE SEQUENCE</scope>
    <source>
        <strain evidence="1">CtIZM3</strain>
    </source>
</reference>
<organism evidence="1">
    <name type="scientific">Caudovirales sp. ctIZM3</name>
    <dbReference type="NCBI Taxonomy" id="2827633"/>
    <lineage>
        <taxon>Viruses</taxon>
        <taxon>Duplodnaviria</taxon>
        <taxon>Heunggongvirae</taxon>
        <taxon>Uroviricota</taxon>
        <taxon>Caudoviricetes</taxon>
    </lineage>
</organism>
<proteinExistence type="predicted"/>
<dbReference type="EMBL" id="BK032770">
    <property type="protein sequence ID" value="DAF59475.1"/>
    <property type="molecule type" value="Genomic_DNA"/>
</dbReference>
<name>A0A8S5T8X9_9CAUD</name>
<protein>
    <submittedName>
        <fullName evidence="1">Uncharacterized protein</fullName>
    </submittedName>
</protein>
<evidence type="ECO:0000313" key="1">
    <source>
        <dbReference type="EMBL" id="DAF59475.1"/>
    </source>
</evidence>